<dbReference type="AlphaFoldDB" id="A0A3S5B334"/>
<dbReference type="Proteomes" id="UP000784294">
    <property type="component" value="Unassembled WGS sequence"/>
</dbReference>
<comment type="caution">
    <text evidence="1">The sequence shown here is derived from an EMBL/GenBank/DDBJ whole genome shotgun (WGS) entry which is preliminary data.</text>
</comment>
<name>A0A3S5B334_9PLAT</name>
<organism evidence="1 2">
    <name type="scientific">Protopolystoma xenopodis</name>
    <dbReference type="NCBI Taxonomy" id="117903"/>
    <lineage>
        <taxon>Eukaryota</taxon>
        <taxon>Metazoa</taxon>
        <taxon>Spiralia</taxon>
        <taxon>Lophotrochozoa</taxon>
        <taxon>Platyhelminthes</taxon>
        <taxon>Monogenea</taxon>
        <taxon>Polyopisthocotylea</taxon>
        <taxon>Polystomatidea</taxon>
        <taxon>Polystomatidae</taxon>
        <taxon>Protopolystoma</taxon>
    </lineage>
</organism>
<evidence type="ECO:0000313" key="2">
    <source>
        <dbReference type="Proteomes" id="UP000784294"/>
    </source>
</evidence>
<evidence type="ECO:0000313" key="1">
    <source>
        <dbReference type="EMBL" id="VEL39064.1"/>
    </source>
</evidence>
<keyword evidence="2" id="KW-1185">Reference proteome</keyword>
<proteinExistence type="predicted"/>
<feature type="non-terminal residue" evidence="1">
    <location>
        <position position="1"/>
    </location>
</feature>
<protein>
    <submittedName>
        <fullName evidence="1">Uncharacterized protein</fullName>
    </submittedName>
</protein>
<gene>
    <name evidence="1" type="ORF">PXEA_LOCUS32504</name>
</gene>
<dbReference type="EMBL" id="CAAALY010259970">
    <property type="protein sequence ID" value="VEL39064.1"/>
    <property type="molecule type" value="Genomic_DNA"/>
</dbReference>
<sequence>LEEACDWPIVKPGQNRRFEHKSFIRCASRRQEPVKTASDDVNATSLESLGVEDSLARLPHLPGGATWRQRRKAIVSSGGPDEILVDEINLALESVRRIVDHMKKEDQFESVSQRN</sequence>
<reference evidence="1" key="1">
    <citation type="submission" date="2018-11" db="EMBL/GenBank/DDBJ databases">
        <authorList>
            <consortium name="Pathogen Informatics"/>
        </authorList>
    </citation>
    <scope>NUCLEOTIDE SEQUENCE</scope>
</reference>
<accession>A0A3S5B334</accession>